<dbReference type="InterPro" id="IPR008969">
    <property type="entry name" value="CarboxyPept-like_regulatory"/>
</dbReference>
<evidence type="ECO:0000256" key="3">
    <source>
        <dbReference type="ARBA" id="ARBA00022452"/>
    </source>
</evidence>
<dbReference type="Gene3D" id="2.60.40.1120">
    <property type="entry name" value="Carboxypeptidase-like, regulatory domain"/>
    <property type="match status" value="1"/>
</dbReference>
<dbReference type="SUPFAM" id="SSF56935">
    <property type="entry name" value="Porins"/>
    <property type="match status" value="1"/>
</dbReference>
<dbReference type="InterPro" id="IPR023996">
    <property type="entry name" value="TonB-dep_OMP_SusC/RagA"/>
</dbReference>
<evidence type="ECO:0000256" key="4">
    <source>
        <dbReference type="ARBA" id="ARBA00022692"/>
    </source>
</evidence>
<organism evidence="9 10">
    <name type="scientific">Sphingobacterium humi</name>
    <dbReference type="NCBI Taxonomy" id="1796905"/>
    <lineage>
        <taxon>Bacteria</taxon>
        <taxon>Pseudomonadati</taxon>
        <taxon>Bacteroidota</taxon>
        <taxon>Sphingobacteriia</taxon>
        <taxon>Sphingobacteriales</taxon>
        <taxon>Sphingobacteriaceae</taxon>
        <taxon>Sphingobacterium</taxon>
    </lineage>
</organism>
<keyword evidence="5 7" id="KW-0472">Membrane</keyword>
<dbReference type="OrthoDB" id="9768177at2"/>
<dbReference type="NCBIfam" id="TIGR04056">
    <property type="entry name" value="OMP_RagA_SusC"/>
    <property type="match status" value="1"/>
</dbReference>
<name>A0A6N8KWQ4_9SPHI</name>
<dbReference type="Gene3D" id="3.55.50.30">
    <property type="match status" value="1"/>
</dbReference>
<dbReference type="SUPFAM" id="SSF49464">
    <property type="entry name" value="Carboxypeptidase regulatory domain-like"/>
    <property type="match status" value="1"/>
</dbReference>
<comment type="similarity">
    <text evidence="7">Belongs to the TonB-dependent receptor family.</text>
</comment>
<dbReference type="Pfam" id="PF07715">
    <property type="entry name" value="Plug"/>
    <property type="match status" value="1"/>
</dbReference>
<dbReference type="InterPro" id="IPR012910">
    <property type="entry name" value="Plug_dom"/>
</dbReference>
<dbReference type="InterPro" id="IPR039426">
    <property type="entry name" value="TonB-dep_rcpt-like"/>
</dbReference>
<dbReference type="RefSeq" id="WP_160368567.1">
    <property type="nucleotide sequence ID" value="NZ_WSQA01000004.1"/>
</dbReference>
<evidence type="ECO:0000256" key="2">
    <source>
        <dbReference type="ARBA" id="ARBA00022448"/>
    </source>
</evidence>
<keyword evidence="4 7" id="KW-0812">Transmembrane</keyword>
<dbReference type="GO" id="GO:0009279">
    <property type="term" value="C:cell outer membrane"/>
    <property type="evidence" value="ECO:0007669"/>
    <property type="project" value="UniProtKB-SubCell"/>
</dbReference>
<dbReference type="InterPro" id="IPR023997">
    <property type="entry name" value="TonB-dep_OMP_SusC/RagA_CS"/>
</dbReference>
<proteinExistence type="inferred from homology"/>
<accession>A0A6N8KWQ4</accession>
<dbReference type="PROSITE" id="PS52016">
    <property type="entry name" value="TONB_DEPENDENT_REC_3"/>
    <property type="match status" value="1"/>
</dbReference>
<keyword evidence="2 7" id="KW-0813">Transport</keyword>
<reference evidence="9 10" key="1">
    <citation type="submission" date="2019-12" db="EMBL/GenBank/DDBJ databases">
        <authorList>
            <person name="Dong K."/>
        </authorList>
    </citation>
    <scope>NUCLEOTIDE SEQUENCE [LARGE SCALE GENOMIC DNA]</scope>
    <source>
        <strain evidence="9 10">JCM 31225</strain>
    </source>
</reference>
<comment type="caution">
    <text evidence="9">The sequence shown here is derived from an EMBL/GenBank/DDBJ whole genome shotgun (WGS) entry which is preliminary data.</text>
</comment>
<dbReference type="Gene3D" id="2.40.170.20">
    <property type="entry name" value="TonB-dependent receptor, beta-barrel domain"/>
    <property type="match status" value="1"/>
</dbReference>
<keyword evidence="10" id="KW-1185">Reference proteome</keyword>
<feature type="domain" description="TonB-dependent receptor plug" evidence="8">
    <location>
        <begin position="213"/>
        <end position="320"/>
    </location>
</feature>
<evidence type="ECO:0000256" key="6">
    <source>
        <dbReference type="ARBA" id="ARBA00023237"/>
    </source>
</evidence>
<dbReference type="InterPro" id="IPR036942">
    <property type="entry name" value="Beta-barrel_TonB_sf"/>
</dbReference>
<keyword evidence="6 7" id="KW-0998">Cell outer membrane</keyword>
<protein>
    <submittedName>
        <fullName evidence="9">SusC/RagA family TonB-linked outer membrane protein</fullName>
    </submittedName>
</protein>
<keyword evidence="3 7" id="KW-1134">Transmembrane beta strand</keyword>
<dbReference type="Pfam" id="PF13715">
    <property type="entry name" value="CarbopepD_reg_2"/>
    <property type="match status" value="1"/>
</dbReference>
<dbReference type="Gene3D" id="2.170.130.10">
    <property type="entry name" value="TonB-dependent receptor, plug domain"/>
    <property type="match status" value="1"/>
</dbReference>
<gene>
    <name evidence="9" type="ORF">GQF63_07385</name>
</gene>
<dbReference type="Proteomes" id="UP000435036">
    <property type="component" value="Unassembled WGS sequence"/>
</dbReference>
<dbReference type="NCBIfam" id="TIGR04057">
    <property type="entry name" value="SusC_RagA_signa"/>
    <property type="match status" value="1"/>
</dbReference>
<comment type="subcellular location">
    <subcellularLocation>
        <location evidence="1 7">Cell outer membrane</location>
        <topology evidence="1 7">Multi-pass membrane protein</topology>
    </subcellularLocation>
</comment>
<dbReference type="AlphaFoldDB" id="A0A6N8KWQ4"/>
<evidence type="ECO:0000256" key="5">
    <source>
        <dbReference type="ARBA" id="ARBA00023136"/>
    </source>
</evidence>
<evidence type="ECO:0000313" key="9">
    <source>
        <dbReference type="EMBL" id="MVZ61835.1"/>
    </source>
</evidence>
<evidence type="ECO:0000259" key="8">
    <source>
        <dbReference type="Pfam" id="PF07715"/>
    </source>
</evidence>
<dbReference type="InterPro" id="IPR037066">
    <property type="entry name" value="Plug_dom_sf"/>
</dbReference>
<evidence type="ECO:0000256" key="1">
    <source>
        <dbReference type="ARBA" id="ARBA00004571"/>
    </source>
</evidence>
<dbReference type="EMBL" id="WSQA01000004">
    <property type="protein sequence ID" value="MVZ61835.1"/>
    <property type="molecule type" value="Genomic_DNA"/>
</dbReference>
<sequence>MKIKLFTLLLFSLVLTGFGSPLLAQQRESIQFQQRTPLKTALKELERKFKVHFNFNDQIIEKHQIGPVSLERASLEDCLALLLRSTNLAFRKVDTHTYLIYENKGTTKRYVLRGMVLDAAGSPLRNASIQEIGRSVGTKSDDDGKFELEVESEVSKIRVSHVSFEANEINVSPEIAAQAAGNTQGMIITLVNRDHVIDSVSVMVNSGYQRLPKERSTGSFTTVKGNQIAQKSGSMNVLDRLEGLTPGLAVNYGEGNDKMLMRGVSSINLSRKPLVVLDGVPMAEYNDIESLVNPQDVEDITMLKDATAASIWGAQAANGVIVITTKTGSFNSEKVKINYDGFVSVKGTPQFDYMNKMSSSEFIANTRELMADPAYLQAFPYSQIINSGFPKVYPHEKYFYDLEAGTISAEAANRGWDSLANLSNRSQIDQYFYQPSLLTAHNLNFSGGGKVNRFYSSVSYTRNNQYDKSTRDRFTVSLKEEWNLSERFNVDMTANMAYENYKQNEMEFPMGLTDYLPYALFADGQGNALDQSYLYLTDAAREQAIAKSRLPLAYVPLNEQHDLLNSNKNFVGRFNAGFRLKLLEGLNWSSRGQFQKGFDKGYSFEGENLYRTQVEKIQFTQASTTPGGMPTYYLPTKGGNYYTRDNKNTSWTFRTQLDFSKRIAADHELTTLAGFESRNTIYDIQRTSTKGYDFQTQGYGSFDQKFLSSTGVANPVLSNALQGVGNSKLSYYPLINAESELRFVSLYSNVAYSYKSRYHFNGSLRYDQSNLFGKSSSSQNKPIWSAGLSWNVHQESFFQSDDQKKLTLRLTYGIAGNSPKPGLGGPHDILYAITDQRFDGLGTGYIVISPANNALVWEQTNSLNIGADFSLWNNRLSGSVDYYDRQTSNLLGEKPIDPTTGWNSSFGNLGDLYNRGLEISLNSRNIVREDFQWTTNFNIAYNKSKITLLKNYNSPTALNTVSKPFVEGYSAFSLFAFQYAGLNNEGNPQVVKDNGETISFTRDLALEDIKYQGSTQPLYYGGMTNNFNYKNWGLSFLVIYNLGNVMRQDLNTVFYGRVLQNLSKEFAQRWKKPGDENHTIIPKYIPNQATSDSERATSFYRYADANVKSASYFRLRDITLSYELPKDLTNRLSLAKVGLYAQVNNILLWANNDQDIDPEYFNLTSGYRVPKMPAFYTFGLNLGF</sequence>
<evidence type="ECO:0000313" key="10">
    <source>
        <dbReference type="Proteomes" id="UP000435036"/>
    </source>
</evidence>
<evidence type="ECO:0000256" key="7">
    <source>
        <dbReference type="PROSITE-ProRule" id="PRU01360"/>
    </source>
</evidence>